<sequence>MSQEEEEFPIGLKLQLENKCKERKKRNGDIDKAKDVKEADSGRLFVSRYSTSRKTATGDAVQDLGVADHFIHVGQKRMRSTNYIGKRSILGAQHQQDRLIDTTLRKVRSEAYRRAETNDTSIDME</sequence>
<name>A0ACA9LNC7_9GLOM</name>
<proteinExistence type="predicted"/>
<reference evidence="1" key="1">
    <citation type="submission" date="2021-06" db="EMBL/GenBank/DDBJ databases">
        <authorList>
            <person name="Kallberg Y."/>
            <person name="Tangrot J."/>
            <person name="Rosling A."/>
        </authorList>
    </citation>
    <scope>NUCLEOTIDE SEQUENCE</scope>
    <source>
        <strain evidence="1">CL356</strain>
    </source>
</reference>
<gene>
    <name evidence="1" type="ORF">ACOLOM_LOCUS4233</name>
</gene>
<dbReference type="Proteomes" id="UP000789525">
    <property type="component" value="Unassembled WGS sequence"/>
</dbReference>
<evidence type="ECO:0000313" key="1">
    <source>
        <dbReference type="EMBL" id="CAG8535012.1"/>
    </source>
</evidence>
<comment type="caution">
    <text evidence="1">The sequence shown here is derived from an EMBL/GenBank/DDBJ whole genome shotgun (WGS) entry which is preliminary data.</text>
</comment>
<keyword evidence="2" id="KW-1185">Reference proteome</keyword>
<protein>
    <submittedName>
        <fullName evidence="1">2366_t:CDS:1</fullName>
    </submittedName>
</protein>
<accession>A0ACA9LNC7</accession>
<evidence type="ECO:0000313" key="2">
    <source>
        <dbReference type="Proteomes" id="UP000789525"/>
    </source>
</evidence>
<organism evidence="1 2">
    <name type="scientific">Acaulospora colombiana</name>
    <dbReference type="NCBI Taxonomy" id="27376"/>
    <lineage>
        <taxon>Eukaryota</taxon>
        <taxon>Fungi</taxon>
        <taxon>Fungi incertae sedis</taxon>
        <taxon>Mucoromycota</taxon>
        <taxon>Glomeromycotina</taxon>
        <taxon>Glomeromycetes</taxon>
        <taxon>Diversisporales</taxon>
        <taxon>Acaulosporaceae</taxon>
        <taxon>Acaulospora</taxon>
    </lineage>
</organism>
<dbReference type="EMBL" id="CAJVPT010006829">
    <property type="protein sequence ID" value="CAG8535012.1"/>
    <property type="molecule type" value="Genomic_DNA"/>
</dbReference>